<proteinExistence type="predicted"/>
<organism evidence="1 2">
    <name type="scientific">Batillaria attramentaria</name>
    <dbReference type="NCBI Taxonomy" id="370345"/>
    <lineage>
        <taxon>Eukaryota</taxon>
        <taxon>Metazoa</taxon>
        <taxon>Spiralia</taxon>
        <taxon>Lophotrochozoa</taxon>
        <taxon>Mollusca</taxon>
        <taxon>Gastropoda</taxon>
        <taxon>Caenogastropoda</taxon>
        <taxon>Sorbeoconcha</taxon>
        <taxon>Cerithioidea</taxon>
        <taxon>Batillariidae</taxon>
        <taxon>Batillaria</taxon>
    </lineage>
</organism>
<dbReference type="EMBL" id="JACVVK020000162">
    <property type="protein sequence ID" value="KAK7487625.1"/>
    <property type="molecule type" value="Genomic_DNA"/>
</dbReference>
<sequence>MEPEMSDTECGTALSDSREEWHFRRIKCGGLALAADIAGGTGHDRGQSPHLSPLLFSINYVSREPLIGLVRIYDKVTGKSSYEKTRLNELETSDLRVSRHKLI</sequence>
<comment type="caution">
    <text evidence="1">The sequence shown here is derived from an EMBL/GenBank/DDBJ whole genome shotgun (WGS) entry which is preliminary data.</text>
</comment>
<accession>A0ABD0KKW0</accession>
<evidence type="ECO:0000313" key="1">
    <source>
        <dbReference type="EMBL" id="KAK7487625.1"/>
    </source>
</evidence>
<reference evidence="1 2" key="1">
    <citation type="journal article" date="2023" name="Sci. Data">
        <title>Genome assembly of the Korean intertidal mud-creeper Batillaria attramentaria.</title>
        <authorList>
            <person name="Patra A.K."/>
            <person name="Ho P.T."/>
            <person name="Jun S."/>
            <person name="Lee S.J."/>
            <person name="Kim Y."/>
            <person name="Won Y.J."/>
        </authorList>
    </citation>
    <scope>NUCLEOTIDE SEQUENCE [LARGE SCALE GENOMIC DNA]</scope>
    <source>
        <strain evidence="1">Wonlab-2016</strain>
    </source>
</reference>
<dbReference type="Proteomes" id="UP001519460">
    <property type="component" value="Unassembled WGS sequence"/>
</dbReference>
<protein>
    <submittedName>
        <fullName evidence="1">Uncharacterized protein</fullName>
    </submittedName>
</protein>
<feature type="non-terminal residue" evidence="1">
    <location>
        <position position="103"/>
    </location>
</feature>
<gene>
    <name evidence="1" type="ORF">BaRGS_00021175</name>
</gene>
<name>A0ABD0KKW0_9CAEN</name>
<dbReference type="AlphaFoldDB" id="A0ABD0KKW0"/>
<evidence type="ECO:0000313" key="2">
    <source>
        <dbReference type="Proteomes" id="UP001519460"/>
    </source>
</evidence>
<keyword evidence="2" id="KW-1185">Reference proteome</keyword>